<reference evidence="5" key="1">
    <citation type="submission" date="2017-02" db="UniProtKB">
        <authorList>
            <consortium name="WormBaseParasite"/>
        </authorList>
    </citation>
    <scope>IDENTIFICATION</scope>
</reference>
<dbReference type="InterPro" id="IPR035969">
    <property type="entry name" value="Rab-GAP_TBC_sf"/>
</dbReference>
<dbReference type="Pfam" id="PF23440">
    <property type="entry name" value="BROMI_C"/>
    <property type="match status" value="1"/>
</dbReference>
<keyword evidence="1" id="KW-1133">Transmembrane helix</keyword>
<reference evidence="3 4" key="2">
    <citation type="submission" date="2018-11" db="EMBL/GenBank/DDBJ databases">
        <authorList>
            <consortium name="Pathogen Informatics"/>
        </authorList>
    </citation>
    <scope>NUCLEOTIDE SEQUENCE [LARGE SCALE GENOMIC DNA]</scope>
</reference>
<evidence type="ECO:0000313" key="5">
    <source>
        <dbReference type="WBParaSite" id="HNAJ_0000561101-mRNA-1"/>
    </source>
</evidence>
<dbReference type="STRING" id="102285.A0A0R3TEX2"/>
<dbReference type="WBParaSite" id="HNAJ_0000561101-mRNA-1">
    <property type="protein sequence ID" value="HNAJ_0000561101-mRNA-1"/>
    <property type="gene ID" value="HNAJ_0000561101"/>
</dbReference>
<name>A0A0R3TEX2_RODNA</name>
<evidence type="ECO:0000259" key="2">
    <source>
        <dbReference type="Pfam" id="PF23440"/>
    </source>
</evidence>
<sequence length="107" mass="12280">MDNVLPVFRCWLHQCFLNYLDWPEIQDFFLITLLCGPEFIIYFAVAIMSQLSSLLRSSLQSQTHLVTTLEKSINNFRMVEHLGFLESLASRYKEPVSGELSSASFVG</sequence>
<keyword evidence="4" id="KW-1185">Reference proteome</keyword>
<evidence type="ECO:0000313" key="3">
    <source>
        <dbReference type="EMBL" id="VDO01472.1"/>
    </source>
</evidence>
<keyword evidence="1" id="KW-0472">Membrane</keyword>
<dbReference type="Proteomes" id="UP000278807">
    <property type="component" value="Unassembled WGS sequence"/>
</dbReference>
<feature type="transmembrane region" description="Helical" evidence="1">
    <location>
        <begin position="28"/>
        <end position="48"/>
    </location>
</feature>
<evidence type="ECO:0000256" key="1">
    <source>
        <dbReference type="SAM" id="Phobius"/>
    </source>
</evidence>
<keyword evidence="1" id="KW-0812">Transmembrane</keyword>
<protein>
    <submittedName>
        <fullName evidence="5">Anoctamin</fullName>
    </submittedName>
</protein>
<organism evidence="5">
    <name type="scientific">Rodentolepis nana</name>
    <name type="common">Dwarf tapeworm</name>
    <name type="synonym">Hymenolepis nana</name>
    <dbReference type="NCBI Taxonomy" id="102285"/>
    <lineage>
        <taxon>Eukaryota</taxon>
        <taxon>Metazoa</taxon>
        <taxon>Spiralia</taxon>
        <taxon>Lophotrochozoa</taxon>
        <taxon>Platyhelminthes</taxon>
        <taxon>Cestoda</taxon>
        <taxon>Eucestoda</taxon>
        <taxon>Cyclophyllidea</taxon>
        <taxon>Hymenolepididae</taxon>
        <taxon>Rodentolepis</taxon>
    </lineage>
</organism>
<dbReference type="SUPFAM" id="SSF47923">
    <property type="entry name" value="Ypt/Rab-GAP domain of gyp1p"/>
    <property type="match status" value="1"/>
</dbReference>
<gene>
    <name evidence="3" type="ORF">HNAJ_LOCUS5612</name>
</gene>
<dbReference type="OrthoDB" id="6253060at2759"/>
<feature type="domain" description="BROMI C-terminal Rab TBC-like" evidence="2">
    <location>
        <begin position="10"/>
        <end position="96"/>
    </location>
</feature>
<accession>A0A0R3TEX2</accession>
<proteinExistence type="predicted"/>
<dbReference type="AlphaFoldDB" id="A0A0R3TEX2"/>
<evidence type="ECO:0000313" key="4">
    <source>
        <dbReference type="Proteomes" id="UP000278807"/>
    </source>
</evidence>
<dbReference type="InterPro" id="IPR055392">
    <property type="entry name" value="BROMI_C"/>
</dbReference>
<dbReference type="EMBL" id="UZAE01005015">
    <property type="protein sequence ID" value="VDO01472.1"/>
    <property type="molecule type" value="Genomic_DNA"/>
</dbReference>